<comment type="caution">
    <text evidence="1">The sequence shown here is derived from an EMBL/GenBank/DDBJ whole genome shotgun (WGS) entry which is preliminary data.</text>
</comment>
<reference evidence="1 2" key="1">
    <citation type="submission" date="2024-09" db="EMBL/GenBank/DDBJ databases">
        <authorList>
            <person name="Sun Q."/>
            <person name="Mori K."/>
        </authorList>
    </citation>
    <scope>NUCLEOTIDE SEQUENCE [LARGE SCALE GENOMIC DNA]</scope>
    <source>
        <strain evidence="1 2">JCM 4414</strain>
    </source>
</reference>
<keyword evidence="2" id="KW-1185">Reference proteome</keyword>
<protein>
    <submittedName>
        <fullName evidence="1">Uncharacterized protein</fullName>
    </submittedName>
</protein>
<evidence type="ECO:0000313" key="2">
    <source>
        <dbReference type="Proteomes" id="UP001589716"/>
    </source>
</evidence>
<sequence length="265" mass="29306">MSRDRGEEKWAAACLRQALPGVQVEPYDDGSRPGMHDFNLTRAGHKFAALEVTSASDAESITLWKIMHREGLWVHDRLVGGWMVGLLPSARVKRVRAELPRLLAKLEDLGVTHLNEFGGAPEEFFESAERLGVVSAHQSATDFPGSIYCTIALPPEQAGGWVADTGDALATWISAWVCEPSQADNLGKLSRSQAEERHLFVLLPVFTTAPFEAFEPLVRHDGPLPTVTPELPDEITHLWVMSQWASGDGFAWAPDSGWRRFQKLV</sequence>
<evidence type="ECO:0000313" key="1">
    <source>
        <dbReference type="EMBL" id="MFB9557546.1"/>
    </source>
</evidence>
<dbReference type="RefSeq" id="WP_345485381.1">
    <property type="nucleotide sequence ID" value="NZ_BAAAWU010000001.1"/>
</dbReference>
<organism evidence="1 2">
    <name type="scientific">Streptomyces roseoviridis</name>
    <dbReference type="NCBI Taxonomy" id="67361"/>
    <lineage>
        <taxon>Bacteria</taxon>
        <taxon>Bacillati</taxon>
        <taxon>Actinomycetota</taxon>
        <taxon>Actinomycetes</taxon>
        <taxon>Kitasatosporales</taxon>
        <taxon>Streptomycetaceae</taxon>
        <taxon>Streptomyces</taxon>
    </lineage>
</organism>
<gene>
    <name evidence="1" type="ORF">ACFFTP_25600</name>
</gene>
<proteinExistence type="predicted"/>
<dbReference type="EMBL" id="JBHMCT010000016">
    <property type="protein sequence ID" value="MFB9557546.1"/>
    <property type="molecule type" value="Genomic_DNA"/>
</dbReference>
<accession>A0ABV5QVK5</accession>
<name>A0ABV5QVK5_9ACTN</name>
<dbReference type="Proteomes" id="UP001589716">
    <property type="component" value="Unassembled WGS sequence"/>
</dbReference>